<dbReference type="RefSeq" id="WP_200759464.1">
    <property type="nucleotide sequence ID" value="NZ_AP023366.1"/>
</dbReference>
<dbReference type="InterPro" id="IPR008979">
    <property type="entry name" value="Galactose-bd-like_sf"/>
</dbReference>
<dbReference type="AlphaFoldDB" id="A0A7I8D5P6"/>
<dbReference type="InterPro" id="IPR005674">
    <property type="entry name" value="CocE/Ser_esterase"/>
</dbReference>
<gene>
    <name evidence="2" type="ORF">skT53_03120</name>
</gene>
<dbReference type="InterPro" id="IPR013736">
    <property type="entry name" value="Xaa-Pro_dipept_C"/>
</dbReference>
<dbReference type="Gene3D" id="2.60.120.260">
    <property type="entry name" value="Galactose-binding domain-like"/>
    <property type="match status" value="1"/>
</dbReference>
<sequence>MLTYTTDSLKKDTEVTGPMEAELWASSSAQDTDFAVKLTDVYPDGRSIIIQDNILRARYHESREKETLLTPGEIYEFTIDLGPASNIFKAGHRIRADVASSNYLRFDNTPNTGHKWGEDAETVVAKNTIHHDAEHPSHIILPIIPGDDRPDEDKPNKE</sequence>
<organism evidence="2 3">
    <name type="scientific">Effusibacillus dendaii</name>
    <dbReference type="NCBI Taxonomy" id="2743772"/>
    <lineage>
        <taxon>Bacteria</taxon>
        <taxon>Bacillati</taxon>
        <taxon>Bacillota</taxon>
        <taxon>Bacilli</taxon>
        <taxon>Bacillales</taxon>
        <taxon>Alicyclobacillaceae</taxon>
        <taxon>Effusibacillus</taxon>
    </lineage>
</organism>
<reference evidence="2 3" key="1">
    <citation type="submission" date="2020-08" db="EMBL/GenBank/DDBJ databases">
        <title>Complete Genome Sequence of Effusibacillus dendaii Strain skT53, Isolated from Farmland soil.</title>
        <authorList>
            <person name="Konishi T."/>
            <person name="Kawasaki H."/>
        </authorList>
    </citation>
    <scope>NUCLEOTIDE SEQUENCE [LARGE SCALE GENOMIC DNA]</scope>
    <source>
        <strain evidence="3">skT53</strain>
    </source>
</reference>
<dbReference type="SMART" id="SM00939">
    <property type="entry name" value="PepX_C"/>
    <property type="match status" value="1"/>
</dbReference>
<dbReference type="NCBIfam" id="TIGR00976">
    <property type="entry name" value="CocE_NonD"/>
    <property type="match status" value="1"/>
</dbReference>
<accession>A0A7I8D5P6</accession>
<dbReference type="KEGG" id="eff:skT53_03120"/>
<protein>
    <recommendedName>
        <fullName evidence="1">Xaa-Pro dipeptidyl-peptidase C-terminal domain-containing protein</fullName>
    </recommendedName>
</protein>
<proteinExistence type="predicted"/>
<dbReference type="SUPFAM" id="SSF49785">
    <property type="entry name" value="Galactose-binding domain-like"/>
    <property type="match status" value="1"/>
</dbReference>
<dbReference type="EMBL" id="AP023366">
    <property type="protein sequence ID" value="BCJ85327.1"/>
    <property type="molecule type" value="Genomic_DNA"/>
</dbReference>
<keyword evidence="3" id="KW-1185">Reference proteome</keyword>
<evidence type="ECO:0000313" key="2">
    <source>
        <dbReference type="EMBL" id="BCJ85327.1"/>
    </source>
</evidence>
<evidence type="ECO:0000259" key="1">
    <source>
        <dbReference type="SMART" id="SM00939"/>
    </source>
</evidence>
<dbReference type="GO" id="GO:0008239">
    <property type="term" value="F:dipeptidyl-peptidase activity"/>
    <property type="evidence" value="ECO:0007669"/>
    <property type="project" value="InterPro"/>
</dbReference>
<evidence type="ECO:0000313" key="3">
    <source>
        <dbReference type="Proteomes" id="UP000593802"/>
    </source>
</evidence>
<feature type="domain" description="Xaa-Pro dipeptidyl-peptidase C-terminal" evidence="1">
    <location>
        <begin position="1"/>
        <end position="140"/>
    </location>
</feature>
<dbReference type="Pfam" id="PF08530">
    <property type="entry name" value="PepX_C"/>
    <property type="match status" value="1"/>
</dbReference>
<dbReference type="Proteomes" id="UP000593802">
    <property type="component" value="Chromosome"/>
</dbReference>
<name>A0A7I8D5P6_9BACL</name>